<keyword evidence="3" id="KW-1185">Reference proteome</keyword>
<reference evidence="2" key="1">
    <citation type="journal article" date="2020" name="Stud. Mycol.">
        <title>101 Dothideomycetes genomes: a test case for predicting lifestyles and emergence of pathogens.</title>
        <authorList>
            <person name="Haridas S."/>
            <person name="Albert R."/>
            <person name="Binder M."/>
            <person name="Bloem J."/>
            <person name="Labutti K."/>
            <person name="Salamov A."/>
            <person name="Andreopoulos B."/>
            <person name="Baker S."/>
            <person name="Barry K."/>
            <person name="Bills G."/>
            <person name="Bluhm B."/>
            <person name="Cannon C."/>
            <person name="Castanera R."/>
            <person name="Culley D."/>
            <person name="Daum C."/>
            <person name="Ezra D."/>
            <person name="Gonzalez J."/>
            <person name="Henrissat B."/>
            <person name="Kuo A."/>
            <person name="Liang C."/>
            <person name="Lipzen A."/>
            <person name="Lutzoni F."/>
            <person name="Magnuson J."/>
            <person name="Mondo S."/>
            <person name="Nolan M."/>
            <person name="Ohm R."/>
            <person name="Pangilinan J."/>
            <person name="Park H.-J."/>
            <person name="Ramirez L."/>
            <person name="Alfaro M."/>
            <person name="Sun H."/>
            <person name="Tritt A."/>
            <person name="Yoshinaga Y."/>
            <person name="Zwiers L.-H."/>
            <person name="Turgeon B."/>
            <person name="Goodwin S."/>
            <person name="Spatafora J."/>
            <person name="Crous P."/>
            <person name="Grigoriev I."/>
        </authorList>
    </citation>
    <scope>NUCLEOTIDE SEQUENCE</scope>
    <source>
        <strain evidence="2">CBS 122367</strain>
    </source>
</reference>
<dbReference type="Proteomes" id="UP000799291">
    <property type="component" value="Unassembled WGS sequence"/>
</dbReference>
<sequence>MADTTMPAIYKLPDELLLQITEHLRAREASNELQHLRKLCRVSKKLLPIAQEQLVAGAILHITCGCHPNVSAAVLLLRTLLDRPDLASKVKALRFSIVRRKIGALYKSKGFDLRKLREKCLAKLVEFNYDEGHPWWASLQNDLESAYGGVLLAILPNLDKLDFAAKDHHRGFPTVEPTSAFFGTSTAPDATVKALAKVENFIAADLSFLRDMAFTNLKIMDIKRIDIGTVLRLNGPNTLRGATQLEDLSLGVSIQFLDEDYLKDMQVCLGDVFAALGCTKLRRLDIMLGNDAYSLGAERDFCPDYLIKQFDVVASTLCELEIDLDHHEEGEEWSWFLNQCMKPITSLDKFPVLQRLKIPQEFLFIHPRHGPAIFPSNLPRSLQRLDIVAPDQNIVTWAGQFTTCKILDLPGFRTLCLQCREGLNRSKVEFSKNVSRVWSTLEMRLGIKSLVCDNADGEETSLTALYDGDPANRATDSDNDSDDDGEGWGDEDEDCDDDNVPPLMDVEVSEEELLVDGVD</sequence>
<gene>
    <name evidence="2" type="ORF">K458DRAFT_421668</name>
</gene>
<evidence type="ECO:0000313" key="3">
    <source>
        <dbReference type="Proteomes" id="UP000799291"/>
    </source>
</evidence>
<feature type="region of interest" description="Disordered" evidence="1">
    <location>
        <begin position="463"/>
        <end position="519"/>
    </location>
</feature>
<accession>A0A6G1IPQ0</accession>
<organism evidence="2 3">
    <name type="scientific">Lentithecium fluviatile CBS 122367</name>
    <dbReference type="NCBI Taxonomy" id="1168545"/>
    <lineage>
        <taxon>Eukaryota</taxon>
        <taxon>Fungi</taxon>
        <taxon>Dikarya</taxon>
        <taxon>Ascomycota</taxon>
        <taxon>Pezizomycotina</taxon>
        <taxon>Dothideomycetes</taxon>
        <taxon>Pleosporomycetidae</taxon>
        <taxon>Pleosporales</taxon>
        <taxon>Massarineae</taxon>
        <taxon>Lentitheciaceae</taxon>
        <taxon>Lentithecium</taxon>
    </lineage>
</organism>
<name>A0A6G1IPQ0_9PLEO</name>
<evidence type="ECO:0008006" key="4">
    <source>
        <dbReference type="Google" id="ProtNLM"/>
    </source>
</evidence>
<dbReference type="OrthoDB" id="3750626at2759"/>
<feature type="compositionally biased region" description="Acidic residues" evidence="1">
    <location>
        <begin position="477"/>
        <end position="499"/>
    </location>
</feature>
<dbReference type="AlphaFoldDB" id="A0A6G1IPQ0"/>
<dbReference type="EMBL" id="MU005598">
    <property type="protein sequence ID" value="KAF2680125.1"/>
    <property type="molecule type" value="Genomic_DNA"/>
</dbReference>
<feature type="compositionally biased region" description="Acidic residues" evidence="1">
    <location>
        <begin position="507"/>
        <end position="519"/>
    </location>
</feature>
<proteinExistence type="predicted"/>
<evidence type="ECO:0000256" key="1">
    <source>
        <dbReference type="SAM" id="MobiDB-lite"/>
    </source>
</evidence>
<protein>
    <recommendedName>
        <fullName evidence="4">F-box domain-containing protein</fullName>
    </recommendedName>
</protein>
<evidence type="ECO:0000313" key="2">
    <source>
        <dbReference type="EMBL" id="KAF2680125.1"/>
    </source>
</evidence>